<organism evidence="2 3">
    <name type="scientific">Pannus brasiliensis CCIBt3594</name>
    <dbReference type="NCBI Taxonomy" id="1427578"/>
    <lineage>
        <taxon>Bacteria</taxon>
        <taxon>Bacillati</taxon>
        <taxon>Cyanobacteriota</taxon>
        <taxon>Cyanophyceae</taxon>
        <taxon>Oscillatoriophycideae</taxon>
        <taxon>Chroococcales</taxon>
        <taxon>Microcystaceae</taxon>
        <taxon>Pannus</taxon>
    </lineage>
</organism>
<evidence type="ECO:0000313" key="2">
    <source>
        <dbReference type="EMBL" id="MEG3436207.1"/>
    </source>
</evidence>
<accession>A0AAW9QQC2</accession>
<evidence type="ECO:0000259" key="1">
    <source>
        <dbReference type="Pfam" id="PF13579"/>
    </source>
</evidence>
<sequence>MRILIIAYYFPPETYATMASLRPYSWAKYWHRSGHEICILTTPKNRDEVEKHPWTNVHIEEVPLPVLRAKNLSGEKDLSTEKKAKRGNLRERLIALQKNLGAGSLLYGSNLWIFNALGKAIELHRQQPFDVVVSTYSPPASPIVAGILKRKFDIFWVADYRDLWHDNAYTRAKFPFAWIEDRLENYYVGKADLITTVSEPLAAQLARRFRQPIRSIENGFDLEELPEERYLFPDNGKIRVAYTGSIYPGKQDPSPLFQAIQELGTEKNRLEILFYTFESDYLNSLISRYNLHGVVQINSFINRIDCLQIQKTVDLLLFLDWNDPTTEGILTGKIFEYMYSGVPVLALGSDRGTVASQLIQEAGIGVCLGNSSKAIADFLRDLVKGIRPDYNPDRNVLQRYTREKLAATMLEEIQKHQKRFLGENR</sequence>
<proteinExistence type="predicted"/>
<keyword evidence="2" id="KW-0328">Glycosyltransferase</keyword>
<dbReference type="Pfam" id="PF13579">
    <property type="entry name" value="Glyco_trans_4_4"/>
    <property type="match status" value="1"/>
</dbReference>
<dbReference type="InterPro" id="IPR028098">
    <property type="entry name" value="Glyco_trans_4-like_N"/>
</dbReference>
<dbReference type="SUPFAM" id="SSF53756">
    <property type="entry name" value="UDP-Glycosyltransferase/glycogen phosphorylase"/>
    <property type="match status" value="1"/>
</dbReference>
<dbReference type="Gene3D" id="3.40.50.2000">
    <property type="entry name" value="Glycogen Phosphorylase B"/>
    <property type="match status" value="2"/>
</dbReference>
<protein>
    <submittedName>
        <fullName evidence="2">Glycosyltransferase</fullName>
        <ecNumber evidence="2">2.4.-.-</ecNumber>
    </submittedName>
</protein>
<name>A0AAW9QQC2_9CHRO</name>
<dbReference type="EC" id="2.4.-.-" evidence="2"/>
<feature type="domain" description="Glycosyltransferase subfamily 4-like N-terminal" evidence="1">
    <location>
        <begin position="25"/>
        <end position="214"/>
    </location>
</feature>
<dbReference type="EMBL" id="JBAFSM010000004">
    <property type="protein sequence ID" value="MEG3436207.1"/>
    <property type="molecule type" value="Genomic_DNA"/>
</dbReference>
<comment type="caution">
    <text evidence="2">The sequence shown here is derived from an EMBL/GenBank/DDBJ whole genome shotgun (WGS) entry which is preliminary data.</text>
</comment>
<dbReference type="GO" id="GO:0016757">
    <property type="term" value="F:glycosyltransferase activity"/>
    <property type="evidence" value="ECO:0007669"/>
    <property type="project" value="UniProtKB-KW"/>
</dbReference>
<keyword evidence="3" id="KW-1185">Reference proteome</keyword>
<dbReference type="Proteomes" id="UP001328733">
    <property type="component" value="Unassembled WGS sequence"/>
</dbReference>
<dbReference type="AlphaFoldDB" id="A0AAW9QQC2"/>
<keyword evidence="2" id="KW-0808">Transferase</keyword>
<gene>
    <name evidence="2" type="ORF">V0288_03670</name>
</gene>
<dbReference type="PANTHER" id="PTHR12526">
    <property type="entry name" value="GLYCOSYLTRANSFERASE"/>
    <property type="match status" value="1"/>
</dbReference>
<reference evidence="2 3" key="1">
    <citation type="submission" date="2024-01" db="EMBL/GenBank/DDBJ databases">
        <title>Genomic insights into the taxonomy and metabolism of the cyanobacterium Pannus brasiliensis CCIBt3594.</title>
        <authorList>
            <person name="Machado M."/>
            <person name="Botero N.B."/>
            <person name="Andreote A.P.D."/>
            <person name="Feitosa A.M.T."/>
            <person name="Popin R."/>
            <person name="Sivonen K."/>
            <person name="Fiore M.F."/>
        </authorList>
    </citation>
    <scope>NUCLEOTIDE SEQUENCE [LARGE SCALE GENOMIC DNA]</scope>
    <source>
        <strain evidence="2 3">CCIBt3594</strain>
    </source>
</reference>
<evidence type="ECO:0000313" key="3">
    <source>
        <dbReference type="Proteomes" id="UP001328733"/>
    </source>
</evidence>
<dbReference type="RefSeq" id="WP_332863663.1">
    <property type="nucleotide sequence ID" value="NZ_JBAFSM010000004.1"/>
</dbReference>